<evidence type="ECO:0000313" key="10">
    <source>
        <dbReference type="Proteomes" id="UP000288859"/>
    </source>
</evidence>
<feature type="region of interest" description="Disordered" evidence="6">
    <location>
        <begin position="1"/>
        <end position="20"/>
    </location>
</feature>
<dbReference type="Proteomes" id="UP000288859">
    <property type="component" value="Unassembled WGS sequence"/>
</dbReference>
<dbReference type="InterPro" id="IPR036259">
    <property type="entry name" value="MFS_trans_sf"/>
</dbReference>
<feature type="transmembrane region" description="Helical" evidence="7">
    <location>
        <begin position="165"/>
        <end position="187"/>
    </location>
</feature>
<feature type="transmembrane region" description="Helical" evidence="7">
    <location>
        <begin position="451"/>
        <end position="473"/>
    </location>
</feature>
<organism evidence="9 10">
    <name type="scientific">Exophiala mesophila</name>
    <name type="common">Black yeast-like fungus</name>
    <dbReference type="NCBI Taxonomy" id="212818"/>
    <lineage>
        <taxon>Eukaryota</taxon>
        <taxon>Fungi</taxon>
        <taxon>Dikarya</taxon>
        <taxon>Ascomycota</taxon>
        <taxon>Pezizomycotina</taxon>
        <taxon>Eurotiomycetes</taxon>
        <taxon>Chaetothyriomycetidae</taxon>
        <taxon>Chaetothyriales</taxon>
        <taxon>Herpotrichiellaceae</taxon>
        <taxon>Exophiala</taxon>
    </lineage>
</organism>
<feature type="transmembrane region" description="Helical" evidence="7">
    <location>
        <begin position="199"/>
        <end position="218"/>
    </location>
</feature>
<sequence length="537" mass="57789">MVTFVNEKGSTPTATAAESNDLINQNTNEKDEVQDVEHDSSKDSLLKVLRKNPRLSAWGIALVANCLMFGYEVAFVGSIAALPSFKKAFGTIEDGKYIVSAMWLSLWAASAPLGGVIGSIIAGWGQDRVGRRNTFVVASIFQAATITICYLADQVPGYHEKNAVYFVGKTIQGIAVGVLIPCAQVYVSETLPVQLRGSVLSLIVPFKMLGQLIAAVVIRAEASNPNPSAYRIPIALQWVFSIIPLGLCLVLPESPIWLMRKGRWEAAEKAAASLDGKAHANDPGSTYQRLRANVLLEAQELKHEGTTYIDIFRGSENRRRTFIVAFAGMVPPLSGLPLLGHSSYFTQLLGMSAEDATTFFIGGVVAGLVANFVAFYLLSRTGRRPLLITGMAVVGFLYLTTGIAAIWPGDPAAWYTAAAWTMITIVAGLSAWPACYAVAGEASSLMLRGKTSGVGWFANALATFILALVYPYIYNPDAGNLGGKTSFVGAGLSFVGSLIAWFIVPELKNRTPIEIDRMFGAHLPTRKFRTYDAANSP</sequence>
<feature type="transmembrane region" description="Helical" evidence="7">
    <location>
        <begin position="321"/>
        <end position="339"/>
    </location>
</feature>
<dbReference type="Gene3D" id="1.20.1250.20">
    <property type="entry name" value="MFS general substrate transporter like domains"/>
    <property type="match status" value="1"/>
</dbReference>
<feature type="transmembrane region" description="Helical" evidence="7">
    <location>
        <begin position="485"/>
        <end position="504"/>
    </location>
</feature>
<name>A0A438MTI1_EXOME</name>
<feature type="compositionally biased region" description="Polar residues" evidence="6">
    <location>
        <begin position="8"/>
        <end position="20"/>
    </location>
</feature>
<evidence type="ECO:0000256" key="4">
    <source>
        <dbReference type="ARBA" id="ARBA00022989"/>
    </source>
</evidence>
<dbReference type="PROSITE" id="PS00217">
    <property type="entry name" value="SUGAR_TRANSPORT_2"/>
    <property type="match status" value="1"/>
</dbReference>
<gene>
    <name evidence="9" type="ORF">B0A52_09982</name>
</gene>
<keyword evidence="4 7" id="KW-1133">Transmembrane helix</keyword>
<dbReference type="OrthoDB" id="6612291at2759"/>
<dbReference type="VEuPathDB" id="FungiDB:PV10_07746"/>
<dbReference type="Pfam" id="PF00083">
    <property type="entry name" value="Sugar_tr"/>
    <property type="match status" value="1"/>
</dbReference>
<dbReference type="InterPro" id="IPR005829">
    <property type="entry name" value="Sugar_transporter_CS"/>
</dbReference>
<protein>
    <recommendedName>
        <fullName evidence="8">Major facilitator superfamily (MFS) profile domain-containing protein</fullName>
    </recommendedName>
</protein>
<comment type="similarity">
    <text evidence="2">Belongs to the major facilitator superfamily. Sugar transporter (TC 2.A.1.1) family.</text>
</comment>
<dbReference type="FunFam" id="1.20.1250.20:FF:000078">
    <property type="entry name" value="MFS maltose transporter, putative"/>
    <property type="match status" value="1"/>
</dbReference>
<keyword evidence="5 7" id="KW-0472">Membrane</keyword>
<evidence type="ECO:0000256" key="2">
    <source>
        <dbReference type="ARBA" id="ARBA00010992"/>
    </source>
</evidence>
<proteinExistence type="inferred from homology"/>
<evidence type="ECO:0000256" key="7">
    <source>
        <dbReference type="SAM" id="Phobius"/>
    </source>
</evidence>
<dbReference type="AlphaFoldDB" id="A0A438MTI1"/>
<dbReference type="InterPro" id="IPR050360">
    <property type="entry name" value="MFS_Sugar_Transporters"/>
</dbReference>
<evidence type="ECO:0000256" key="1">
    <source>
        <dbReference type="ARBA" id="ARBA00004141"/>
    </source>
</evidence>
<keyword evidence="3 7" id="KW-0812">Transmembrane</keyword>
<feature type="transmembrane region" description="Helical" evidence="7">
    <location>
        <begin position="386"/>
        <end position="407"/>
    </location>
</feature>
<evidence type="ECO:0000256" key="3">
    <source>
        <dbReference type="ARBA" id="ARBA00022692"/>
    </source>
</evidence>
<feature type="transmembrane region" description="Helical" evidence="7">
    <location>
        <begin position="359"/>
        <end position="379"/>
    </location>
</feature>
<evidence type="ECO:0000256" key="6">
    <source>
        <dbReference type="SAM" id="MobiDB-lite"/>
    </source>
</evidence>
<feature type="transmembrane region" description="Helical" evidence="7">
    <location>
        <begin position="101"/>
        <end position="122"/>
    </location>
</feature>
<dbReference type="GO" id="GO:0005351">
    <property type="term" value="F:carbohydrate:proton symporter activity"/>
    <property type="evidence" value="ECO:0007669"/>
    <property type="project" value="TreeGrafter"/>
</dbReference>
<dbReference type="SUPFAM" id="SSF103473">
    <property type="entry name" value="MFS general substrate transporter"/>
    <property type="match status" value="1"/>
</dbReference>
<feature type="transmembrane region" description="Helical" evidence="7">
    <location>
        <begin position="55"/>
        <end position="81"/>
    </location>
</feature>
<feature type="transmembrane region" description="Helical" evidence="7">
    <location>
        <begin position="413"/>
        <end position="439"/>
    </location>
</feature>
<dbReference type="EMBL" id="NAJM01000063">
    <property type="protein sequence ID" value="RVX66374.1"/>
    <property type="molecule type" value="Genomic_DNA"/>
</dbReference>
<comment type="subcellular location">
    <subcellularLocation>
        <location evidence="1">Membrane</location>
        <topology evidence="1">Multi-pass membrane protein</topology>
    </subcellularLocation>
</comment>
<feature type="domain" description="Major facilitator superfamily (MFS) profile" evidence="8">
    <location>
        <begin position="58"/>
        <end position="508"/>
    </location>
</feature>
<accession>A0A438MTI1</accession>
<comment type="caution">
    <text evidence="9">The sequence shown here is derived from an EMBL/GenBank/DDBJ whole genome shotgun (WGS) entry which is preliminary data.</text>
</comment>
<dbReference type="PANTHER" id="PTHR48022">
    <property type="entry name" value="PLASTIDIC GLUCOSE TRANSPORTER 4"/>
    <property type="match status" value="1"/>
</dbReference>
<dbReference type="PANTHER" id="PTHR48022:SF41">
    <property type="entry name" value="MAJOR FACILITATOR SUPERFAMILY (MFS) PROFILE DOMAIN-CONTAINING PROTEIN"/>
    <property type="match status" value="1"/>
</dbReference>
<evidence type="ECO:0000256" key="5">
    <source>
        <dbReference type="ARBA" id="ARBA00023136"/>
    </source>
</evidence>
<reference evidence="9 10" key="1">
    <citation type="submission" date="2017-03" db="EMBL/GenBank/DDBJ databases">
        <title>Genomes of endolithic fungi from Antarctica.</title>
        <authorList>
            <person name="Coleine C."/>
            <person name="Masonjones S."/>
            <person name="Stajich J.E."/>
        </authorList>
    </citation>
    <scope>NUCLEOTIDE SEQUENCE [LARGE SCALE GENOMIC DNA]</scope>
    <source>
        <strain evidence="9 10">CCFEE 6314</strain>
    </source>
</reference>
<feature type="transmembrane region" description="Helical" evidence="7">
    <location>
        <begin position="230"/>
        <end position="251"/>
    </location>
</feature>
<feature type="transmembrane region" description="Helical" evidence="7">
    <location>
        <begin position="134"/>
        <end position="153"/>
    </location>
</feature>
<dbReference type="InterPro" id="IPR005828">
    <property type="entry name" value="MFS_sugar_transport-like"/>
</dbReference>
<dbReference type="GO" id="GO:0016020">
    <property type="term" value="C:membrane"/>
    <property type="evidence" value="ECO:0007669"/>
    <property type="project" value="UniProtKB-SubCell"/>
</dbReference>
<dbReference type="PROSITE" id="PS50850">
    <property type="entry name" value="MFS"/>
    <property type="match status" value="1"/>
</dbReference>
<evidence type="ECO:0000313" key="9">
    <source>
        <dbReference type="EMBL" id="RVX66374.1"/>
    </source>
</evidence>
<dbReference type="InterPro" id="IPR020846">
    <property type="entry name" value="MFS_dom"/>
</dbReference>
<evidence type="ECO:0000259" key="8">
    <source>
        <dbReference type="PROSITE" id="PS50850"/>
    </source>
</evidence>